<sequence>MASHGVPRYDASSIPRSEESRQQEAKKIQKYKQLVELVREKRANHEYTKDTLSTTSEVLSMNPEYYTVWNTRRLVLKQQFSEVDPEGREDNVRELIKAELQFLFPLLRSHPKCYWVWNHRLWNLEQTTALLPTSVSRKFWQEELALVGKMLSLDSRNFLGWGYRREVVAALERLATKDDGAEGRSMAKDEFGYTSKMIGANLSNFSAWHNRTQLILRMLNEQSASDGERKHMLVDGDTLSFAAILELKLLHRALIDPYDQSLWFYHQNLICCFDPTVASRSIAPNLTNTERLEFLHKEVEAIMEVLDEVDDSKWVYQALIDCSTLIARIEGKTSAEAQKNLSGWLRQLKMLDPLRQGRWIDLERSLKLGTASA</sequence>
<comment type="similarity">
    <text evidence="1 6">Belongs to the protein prenyltransferase subunit alpha family.</text>
</comment>
<keyword evidence="3 6" id="KW-0808">Transferase</keyword>
<dbReference type="EC" id="2.5.1.60" evidence="6"/>
<evidence type="ECO:0000313" key="8">
    <source>
        <dbReference type="EMBL" id="PGH27277.1"/>
    </source>
</evidence>
<dbReference type="Pfam" id="PF01239">
    <property type="entry name" value="PPTA"/>
    <property type="match status" value="4"/>
</dbReference>
<name>A0A2B7Z371_POLH7</name>
<accession>A0A2B7Z371</accession>
<dbReference type="GO" id="GO:0097354">
    <property type="term" value="P:prenylation"/>
    <property type="evidence" value="ECO:0007669"/>
    <property type="project" value="UniProtKB-UniRule"/>
</dbReference>
<dbReference type="EMBL" id="PDNA01000008">
    <property type="protein sequence ID" value="PGH27277.1"/>
    <property type="molecule type" value="Genomic_DNA"/>
</dbReference>
<dbReference type="OrthoDB" id="1658at2759"/>
<dbReference type="PANTHER" id="PTHR11129:SF2">
    <property type="entry name" value="GERANYLGERANYL TRANSFERASE TYPE-2 SUBUNIT ALPHA"/>
    <property type="match status" value="1"/>
</dbReference>
<comment type="catalytic activity">
    <reaction evidence="5 6">
        <text>geranylgeranyl diphosphate + L-cysteinyl-[protein] = S-geranylgeranyl-L-cysteinyl-[protein] + diphosphate</text>
        <dbReference type="Rhea" id="RHEA:21240"/>
        <dbReference type="Rhea" id="RHEA-COMP:10131"/>
        <dbReference type="Rhea" id="RHEA-COMP:11537"/>
        <dbReference type="ChEBI" id="CHEBI:29950"/>
        <dbReference type="ChEBI" id="CHEBI:33019"/>
        <dbReference type="ChEBI" id="CHEBI:57533"/>
        <dbReference type="ChEBI" id="CHEBI:86021"/>
        <dbReference type="EC" id="2.5.1.60"/>
    </reaction>
</comment>
<dbReference type="STRING" id="1447883.A0A2B7Z371"/>
<keyword evidence="9" id="KW-1185">Reference proteome</keyword>
<evidence type="ECO:0000256" key="2">
    <source>
        <dbReference type="ARBA" id="ARBA00022602"/>
    </source>
</evidence>
<evidence type="ECO:0000256" key="4">
    <source>
        <dbReference type="ARBA" id="ARBA00022737"/>
    </source>
</evidence>
<proteinExistence type="inferred from homology"/>
<dbReference type="InterPro" id="IPR002088">
    <property type="entry name" value="Prenyl_trans_a"/>
</dbReference>
<dbReference type="Gene3D" id="1.25.40.120">
    <property type="entry name" value="Protein prenylyltransferase"/>
    <property type="match status" value="1"/>
</dbReference>
<reference evidence="8 9" key="1">
    <citation type="submission" date="2017-10" db="EMBL/GenBank/DDBJ databases">
        <title>Comparative genomics in systemic dimorphic fungi from Ajellomycetaceae.</title>
        <authorList>
            <person name="Munoz J.F."/>
            <person name="Mcewen J.G."/>
            <person name="Clay O.K."/>
            <person name="Cuomo C.A."/>
        </authorList>
    </citation>
    <scope>NUCLEOTIDE SEQUENCE [LARGE SCALE GENOMIC DNA]</scope>
    <source>
        <strain evidence="8 9">UAMH7299</strain>
    </source>
</reference>
<feature type="region of interest" description="Disordered" evidence="7">
    <location>
        <begin position="1"/>
        <end position="25"/>
    </location>
</feature>
<dbReference type="PANTHER" id="PTHR11129">
    <property type="entry name" value="PROTEIN FARNESYLTRANSFERASE ALPHA SUBUNIT/RAB GERANYLGERANYL TRANSFERASE ALPHA SUBUNIT"/>
    <property type="match status" value="1"/>
</dbReference>
<dbReference type="AlphaFoldDB" id="A0A2B7Z371"/>
<evidence type="ECO:0000256" key="1">
    <source>
        <dbReference type="ARBA" id="ARBA00006734"/>
    </source>
</evidence>
<evidence type="ECO:0000256" key="3">
    <source>
        <dbReference type="ARBA" id="ARBA00022679"/>
    </source>
</evidence>
<dbReference type="GO" id="GO:0005968">
    <property type="term" value="C:Rab-protein geranylgeranyltransferase complex"/>
    <property type="evidence" value="ECO:0007669"/>
    <property type="project" value="TreeGrafter"/>
</dbReference>
<feature type="compositionally biased region" description="Basic and acidic residues" evidence="7">
    <location>
        <begin position="16"/>
        <end position="25"/>
    </location>
</feature>
<evidence type="ECO:0000256" key="6">
    <source>
        <dbReference type="RuleBase" id="RU367120"/>
    </source>
</evidence>
<dbReference type="SUPFAM" id="SSF48439">
    <property type="entry name" value="Protein prenylyltransferase"/>
    <property type="match status" value="1"/>
</dbReference>
<evidence type="ECO:0000313" key="9">
    <source>
        <dbReference type="Proteomes" id="UP000224634"/>
    </source>
</evidence>
<organism evidence="8 9">
    <name type="scientific">Polytolypa hystricis (strain UAMH7299)</name>
    <dbReference type="NCBI Taxonomy" id="1447883"/>
    <lineage>
        <taxon>Eukaryota</taxon>
        <taxon>Fungi</taxon>
        <taxon>Dikarya</taxon>
        <taxon>Ascomycota</taxon>
        <taxon>Pezizomycotina</taxon>
        <taxon>Eurotiomycetes</taxon>
        <taxon>Eurotiomycetidae</taxon>
        <taxon>Onygenales</taxon>
        <taxon>Onygenales incertae sedis</taxon>
        <taxon>Polytolypa</taxon>
    </lineage>
</organism>
<keyword evidence="4" id="KW-0677">Repeat</keyword>
<dbReference type="Proteomes" id="UP000224634">
    <property type="component" value="Unassembled WGS sequence"/>
</dbReference>
<comment type="function">
    <text evidence="6">Catalyzes the transfer of a geranyl-geranyl moiety from geranyl-geranyl pyrophosphate to cysteines occuring in specific C-terminal amino acid sequences.</text>
</comment>
<evidence type="ECO:0000256" key="5">
    <source>
        <dbReference type="ARBA" id="ARBA00047658"/>
    </source>
</evidence>
<dbReference type="PROSITE" id="PS51147">
    <property type="entry name" value="PFTA"/>
    <property type="match status" value="4"/>
</dbReference>
<gene>
    <name evidence="8" type="ORF">AJ80_00987</name>
</gene>
<evidence type="ECO:0000256" key="7">
    <source>
        <dbReference type="SAM" id="MobiDB-lite"/>
    </source>
</evidence>
<protein>
    <recommendedName>
        <fullName evidence="6">Geranylgeranyl transferase type-2 subunit alpha</fullName>
        <ecNumber evidence="6">2.5.1.60</ecNumber>
    </recommendedName>
    <alternativeName>
        <fullName evidence="6">Geranylgeranyl transferase type II subunit alpha</fullName>
    </alternativeName>
</protein>
<dbReference type="GO" id="GO:0004663">
    <property type="term" value="F:Rab geranylgeranyltransferase activity"/>
    <property type="evidence" value="ECO:0007669"/>
    <property type="project" value="UniProtKB-UniRule"/>
</dbReference>
<comment type="caution">
    <text evidence="8">The sequence shown here is derived from an EMBL/GenBank/DDBJ whole genome shotgun (WGS) entry which is preliminary data.</text>
</comment>
<keyword evidence="2 6" id="KW-0637">Prenyltransferase</keyword>